<evidence type="ECO:0000313" key="4">
    <source>
        <dbReference type="EMBL" id="SVB81796.1"/>
    </source>
</evidence>
<name>A0A382H3A1_9ZZZZ</name>
<sequence>MAVISIIGHKGGVGKTTLSINIAAAITQALRSTKINQPVCLFDLDLRLPTITSILNSHPQKTFFDLFETLANRTYQVDFLQTLYQILIPFKEYKAGNIPKDNPRLLKSIATYKNLNEKLFNYSEFEFGDQIHELFLLRGDIERPSDLKKRAVTHLFKQIDVNKFRNILREYEDNARPNVDEYISYIEEYGFAILGGEVPILGKKNHRQRINEPEFLALFLEFIQEVCEDFEHVILDTPAGGVNHLSSIMNSIDQVLFIFDLSNPIAIKGSIDALHTFIDYYEDFYINYKRGRLTGLDKSYVARLIATRGEQAVTQALASKKMGIIFNRCQNTNEIPQCLDQLRDYLDTLDKYEQYKDRIHLAGLLPNHKVINITNNRGTLFYDKDK</sequence>
<dbReference type="GO" id="GO:0051782">
    <property type="term" value="P:negative regulation of cell division"/>
    <property type="evidence" value="ECO:0007669"/>
    <property type="project" value="TreeGrafter"/>
</dbReference>
<dbReference type="EMBL" id="UINC01058945">
    <property type="protein sequence ID" value="SVB81796.1"/>
    <property type="molecule type" value="Genomic_DNA"/>
</dbReference>
<dbReference type="GO" id="GO:0009898">
    <property type="term" value="C:cytoplasmic side of plasma membrane"/>
    <property type="evidence" value="ECO:0007669"/>
    <property type="project" value="TreeGrafter"/>
</dbReference>
<feature type="non-terminal residue" evidence="4">
    <location>
        <position position="386"/>
    </location>
</feature>
<dbReference type="Pfam" id="PF01656">
    <property type="entry name" value="CbiA"/>
    <property type="match status" value="1"/>
</dbReference>
<feature type="domain" description="CobQ/CobB/MinD/ParA nucleotide binding" evidence="3">
    <location>
        <begin position="4"/>
        <end position="351"/>
    </location>
</feature>
<dbReference type="Gene3D" id="3.40.50.300">
    <property type="entry name" value="P-loop containing nucleotide triphosphate hydrolases"/>
    <property type="match status" value="2"/>
</dbReference>
<accession>A0A382H3A1</accession>
<evidence type="ECO:0000259" key="3">
    <source>
        <dbReference type="Pfam" id="PF01656"/>
    </source>
</evidence>
<keyword evidence="1" id="KW-0547">Nucleotide-binding</keyword>
<dbReference type="InterPro" id="IPR027417">
    <property type="entry name" value="P-loop_NTPase"/>
</dbReference>
<protein>
    <recommendedName>
        <fullName evidence="3">CobQ/CobB/MinD/ParA nucleotide binding domain-containing protein</fullName>
    </recommendedName>
</protein>
<dbReference type="PANTHER" id="PTHR43384">
    <property type="entry name" value="SEPTUM SITE-DETERMINING PROTEIN MIND HOMOLOG, CHLOROPLASTIC-RELATED"/>
    <property type="match status" value="1"/>
</dbReference>
<dbReference type="AlphaFoldDB" id="A0A382H3A1"/>
<organism evidence="4">
    <name type="scientific">marine metagenome</name>
    <dbReference type="NCBI Taxonomy" id="408172"/>
    <lineage>
        <taxon>unclassified sequences</taxon>
        <taxon>metagenomes</taxon>
        <taxon>ecological metagenomes</taxon>
    </lineage>
</organism>
<reference evidence="4" key="1">
    <citation type="submission" date="2018-05" db="EMBL/GenBank/DDBJ databases">
        <authorList>
            <person name="Lanie J.A."/>
            <person name="Ng W.-L."/>
            <person name="Kazmierczak K.M."/>
            <person name="Andrzejewski T.M."/>
            <person name="Davidsen T.M."/>
            <person name="Wayne K.J."/>
            <person name="Tettelin H."/>
            <person name="Glass J.I."/>
            <person name="Rusch D."/>
            <person name="Podicherti R."/>
            <person name="Tsui H.-C.T."/>
            <person name="Winkler M.E."/>
        </authorList>
    </citation>
    <scope>NUCLEOTIDE SEQUENCE</scope>
</reference>
<dbReference type="PANTHER" id="PTHR43384:SF6">
    <property type="entry name" value="SEPTUM SITE-DETERMINING PROTEIN MIND HOMOLOG, CHLOROPLASTIC"/>
    <property type="match status" value="1"/>
</dbReference>
<dbReference type="GO" id="GO:0005829">
    <property type="term" value="C:cytosol"/>
    <property type="evidence" value="ECO:0007669"/>
    <property type="project" value="TreeGrafter"/>
</dbReference>
<dbReference type="GO" id="GO:0005524">
    <property type="term" value="F:ATP binding"/>
    <property type="evidence" value="ECO:0007669"/>
    <property type="project" value="UniProtKB-KW"/>
</dbReference>
<keyword evidence="2" id="KW-0067">ATP-binding</keyword>
<proteinExistence type="predicted"/>
<evidence type="ECO:0000256" key="1">
    <source>
        <dbReference type="ARBA" id="ARBA00022741"/>
    </source>
</evidence>
<dbReference type="InterPro" id="IPR050625">
    <property type="entry name" value="ParA/MinD_ATPase"/>
</dbReference>
<dbReference type="InterPro" id="IPR002586">
    <property type="entry name" value="CobQ/CobB/MinD/ParA_Nub-bd_dom"/>
</dbReference>
<evidence type="ECO:0000256" key="2">
    <source>
        <dbReference type="ARBA" id="ARBA00022840"/>
    </source>
</evidence>
<dbReference type="SUPFAM" id="SSF52540">
    <property type="entry name" value="P-loop containing nucleoside triphosphate hydrolases"/>
    <property type="match status" value="1"/>
</dbReference>
<gene>
    <name evidence="4" type="ORF">METZ01_LOCUS234650</name>
</gene>
<dbReference type="GO" id="GO:0016887">
    <property type="term" value="F:ATP hydrolysis activity"/>
    <property type="evidence" value="ECO:0007669"/>
    <property type="project" value="TreeGrafter"/>
</dbReference>